<comment type="caution">
    <text evidence="3">The sequence shown here is derived from an EMBL/GenBank/DDBJ whole genome shotgun (WGS) entry which is preliminary data.</text>
</comment>
<keyword evidence="4" id="KW-1185">Reference proteome</keyword>
<organism evidence="3 4">
    <name type="scientific">Streptomyces lasalocidi</name>
    <name type="common">Streptomyces lasaliensis</name>
    <dbReference type="NCBI Taxonomy" id="324833"/>
    <lineage>
        <taxon>Bacteria</taxon>
        <taxon>Bacillati</taxon>
        <taxon>Actinomycetota</taxon>
        <taxon>Actinomycetes</taxon>
        <taxon>Kitasatosporales</taxon>
        <taxon>Streptomycetaceae</taxon>
        <taxon>Streptomyces</taxon>
    </lineage>
</organism>
<feature type="region of interest" description="Disordered" evidence="1">
    <location>
        <begin position="1"/>
        <end position="25"/>
    </location>
</feature>
<dbReference type="AlphaFoldDB" id="A0A4U5WS07"/>
<dbReference type="InterPro" id="IPR021385">
    <property type="entry name" value="DUF3017"/>
</dbReference>
<evidence type="ECO:0000313" key="4">
    <source>
        <dbReference type="Proteomes" id="UP000305929"/>
    </source>
</evidence>
<dbReference type="OrthoDB" id="5192929at2"/>
<feature type="transmembrane region" description="Helical" evidence="2">
    <location>
        <begin position="85"/>
        <end position="103"/>
    </location>
</feature>
<sequence length="156" mass="16686">MPEGAEAFEKPLVRGPVSAPDAEGRPRRVTRRFPLFTRDTARPEGGGRAAPRDAPAPARQWPMLAVLGLVALGLLLTALDVFRVGCVLIGVALLAGAALRWLLPGVGMLAVRSRFTDIVTYGVLGAAIVLLALMAQPDPWLQIPFLKDTLHFTVSN</sequence>
<feature type="transmembrane region" description="Helical" evidence="2">
    <location>
        <begin position="115"/>
        <end position="135"/>
    </location>
</feature>
<dbReference type="Pfam" id="PF11222">
    <property type="entry name" value="DUF3017"/>
    <property type="match status" value="1"/>
</dbReference>
<accession>A0A4U5WS07</accession>
<dbReference type="EMBL" id="SZNQ01000001">
    <property type="protein sequence ID" value="TKT05134.1"/>
    <property type="molecule type" value="Genomic_DNA"/>
</dbReference>
<protein>
    <submittedName>
        <fullName evidence="3">DUF3017 domain-containing protein</fullName>
    </submittedName>
</protein>
<evidence type="ECO:0000256" key="1">
    <source>
        <dbReference type="SAM" id="MobiDB-lite"/>
    </source>
</evidence>
<name>A0A4U5WS07_STRLS</name>
<keyword evidence="2" id="KW-0812">Transmembrane</keyword>
<keyword evidence="2" id="KW-0472">Membrane</keyword>
<evidence type="ECO:0000256" key="2">
    <source>
        <dbReference type="SAM" id="Phobius"/>
    </source>
</evidence>
<dbReference type="Proteomes" id="UP000305929">
    <property type="component" value="Unassembled WGS sequence"/>
</dbReference>
<gene>
    <name evidence="3" type="ORF">E4U91_21225</name>
</gene>
<evidence type="ECO:0000313" key="3">
    <source>
        <dbReference type="EMBL" id="TKT05134.1"/>
    </source>
</evidence>
<keyword evidence="2" id="KW-1133">Transmembrane helix</keyword>
<proteinExistence type="predicted"/>
<feature type="transmembrane region" description="Helical" evidence="2">
    <location>
        <begin position="61"/>
        <end position="79"/>
    </location>
</feature>
<reference evidence="3 4" key="1">
    <citation type="submission" date="2019-04" db="EMBL/GenBank/DDBJ databases">
        <title>Streptomyces lasaliensis sp. nov., an Actinomycete isolated from soil which produces the polyether antibiotic lasalocid.</title>
        <authorList>
            <person name="Erwin G."/>
            <person name="Haber C."/>
        </authorList>
    </citation>
    <scope>NUCLEOTIDE SEQUENCE [LARGE SCALE GENOMIC DNA]</scope>
    <source>
        <strain evidence="3 4">X-537</strain>
    </source>
</reference>